<dbReference type="InterPro" id="IPR029028">
    <property type="entry name" value="Alpha/beta_knot_MTases"/>
</dbReference>
<proteinExistence type="inferred from homology"/>
<evidence type="ECO:0000256" key="11">
    <source>
        <dbReference type="ARBA" id="ARBA00047944"/>
    </source>
</evidence>
<dbReference type="InterPro" id="IPR015947">
    <property type="entry name" value="PUA-like_sf"/>
</dbReference>
<dbReference type="EC" id="2.1.1.193" evidence="3 12"/>
<keyword evidence="5 12" id="KW-0963">Cytoplasm</keyword>
<dbReference type="PANTHER" id="PTHR30027:SF3">
    <property type="entry name" value="16S RRNA (URACIL(1498)-N(3))-METHYLTRANSFERASE"/>
    <property type="match status" value="1"/>
</dbReference>
<feature type="compositionally biased region" description="Basic and acidic residues" evidence="13">
    <location>
        <begin position="9"/>
        <end position="22"/>
    </location>
</feature>
<evidence type="ECO:0000256" key="6">
    <source>
        <dbReference type="ARBA" id="ARBA00022552"/>
    </source>
</evidence>
<protein>
    <recommendedName>
        <fullName evidence="4 12">Ribosomal RNA small subunit methyltransferase E</fullName>
        <ecNumber evidence="3 12">2.1.1.193</ecNumber>
    </recommendedName>
</protein>
<keyword evidence="9 12" id="KW-0949">S-adenosyl-L-methionine</keyword>
<evidence type="ECO:0000256" key="7">
    <source>
        <dbReference type="ARBA" id="ARBA00022603"/>
    </source>
</evidence>
<dbReference type="PANTHER" id="PTHR30027">
    <property type="entry name" value="RIBOSOMAL RNA SMALL SUBUNIT METHYLTRANSFERASE E"/>
    <property type="match status" value="1"/>
</dbReference>
<keyword evidence="8 12" id="KW-0808">Transferase</keyword>
<evidence type="ECO:0000256" key="9">
    <source>
        <dbReference type="ARBA" id="ARBA00022691"/>
    </source>
</evidence>
<evidence type="ECO:0000256" key="12">
    <source>
        <dbReference type="PIRNR" id="PIRNR015601"/>
    </source>
</evidence>
<name>A0A1G7VDP9_9PROT</name>
<evidence type="ECO:0000313" key="17">
    <source>
        <dbReference type="Proteomes" id="UP000199415"/>
    </source>
</evidence>
<dbReference type="InterPro" id="IPR046886">
    <property type="entry name" value="RsmE_MTase_dom"/>
</dbReference>
<reference evidence="16 17" key="1">
    <citation type="submission" date="2016-10" db="EMBL/GenBank/DDBJ databases">
        <authorList>
            <person name="de Groot N.N."/>
        </authorList>
    </citation>
    <scope>NUCLEOTIDE SEQUENCE [LARGE SCALE GENOMIC DNA]</scope>
    <source>
        <strain evidence="16 17">DSM 25584</strain>
    </source>
</reference>
<dbReference type="SUPFAM" id="SSF75217">
    <property type="entry name" value="alpha/beta knot"/>
    <property type="match status" value="1"/>
</dbReference>
<dbReference type="SUPFAM" id="SSF88697">
    <property type="entry name" value="PUA domain-like"/>
    <property type="match status" value="1"/>
</dbReference>
<dbReference type="InterPro" id="IPR029026">
    <property type="entry name" value="tRNA_m1G_MTases_N"/>
</dbReference>
<evidence type="ECO:0000313" key="16">
    <source>
        <dbReference type="EMBL" id="SDG57070.1"/>
    </source>
</evidence>
<comment type="subcellular location">
    <subcellularLocation>
        <location evidence="1 12">Cytoplasm</location>
    </subcellularLocation>
</comment>
<dbReference type="NCBIfam" id="NF008696">
    <property type="entry name" value="PRK11713.3-5"/>
    <property type="match status" value="1"/>
</dbReference>
<evidence type="ECO:0000256" key="1">
    <source>
        <dbReference type="ARBA" id="ARBA00004496"/>
    </source>
</evidence>
<dbReference type="InterPro" id="IPR006700">
    <property type="entry name" value="RsmE"/>
</dbReference>
<keyword evidence="17" id="KW-1185">Reference proteome</keyword>
<dbReference type="CDD" id="cd18084">
    <property type="entry name" value="RsmE-like"/>
    <property type="match status" value="1"/>
</dbReference>
<accession>A0A1G7VDP9</accession>
<dbReference type="Gene3D" id="3.40.1280.10">
    <property type="match status" value="1"/>
</dbReference>
<evidence type="ECO:0000256" key="13">
    <source>
        <dbReference type="SAM" id="MobiDB-lite"/>
    </source>
</evidence>
<comment type="function">
    <text evidence="10 12">Specifically methylates the N3 position of the uracil ring of uridine 1498 (m3U1498) in 16S rRNA. Acts on the fully assembled 30S ribosomal subunit.</text>
</comment>
<dbReference type="Pfam" id="PF20260">
    <property type="entry name" value="PUA_4"/>
    <property type="match status" value="1"/>
</dbReference>
<comment type="catalytic activity">
    <reaction evidence="11 12">
        <text>uridine(1498) in 16S rRNA + S-adenosyl-L-methionine = N(3)-methyluridine(1498) in 16S rRNA + S-adenosyl-L-homocysteine + H(+)</text>
        <dbReference type="Rhea" id="RHEA:42920"/>
        <dbReference type="Rhea" id="RHEA-COMP:10283"/>
        <dbReference type="Rhea" id="RHEA-COMP:10284"/>
        <dbReference type="ChEBI" id="CHEBI:15378"/>
        <dbReference type="ChEBI" id="CHEBI:57856"/>
        <dbReference type="ChEBI" id="CHEBI:59789"/>
        <dbReference type="ChEBI" id="CHEBI:65315"/>
        <dbReference type="ChEBI" id="CHEBI:74502"/>
        <dbReference type="EC" id="2.1.1.193"/>
    </reaction>
</comment>
<evidence type="ECO:0000256" key="4">
    <source>
        <dbReference type="ARBA" id="ARBA00013673"/>
    </source>
</evidence>
<evidence type="ECO:0000256" key="10">
    <source>
        <dbReference type="ARBA" id="ARBA00025699"/>
    </source>
</evidence>
<evidence type="ECO:0000256" key="2">
    <source>
        <dbReference type="ARBA" id="ARBA00005528"/>
    </source>
</evidence>
<dbReference type="InterPro" id="IPR046887">
    <property type="entry name" value="RsmE_PUA-like"/>
</dbReference>
<feature type="domain" description="Ribosomal RNA small subunit methyltransferase E PUA-like" evidence="15">
    <location>
        <begin position="46"/>
        <end position="81"/>
    </location>
</feature>
<evidence type="ECO:0000259" key="14">
    <source>
        <dbReference type="Pfam" id="PF04452"/>
    </source>
</evidence>
<dbReference type="PIRSF" id="PIRSF015601">
    <property type="entry name" value="MTase_slr0722"/>
    <property type="match status" value="1"/>
</dbReference>
<dbReference type="Pfam" id="PF04452">
    <property type="entry name" value="Methyltrans_RNA"/>
    <property type="match status" value="1"/>
</dbReference>
<dbReference type="GO" id="GO:0070475">
    <property type="term" value="P:rRNA base methylation"/>
    <property type="evidence" value="ECO:0007669"/>
    <property type="project" value="TreeGrafter"/>
</dbReference>
<gene>
    <name evidence="16" type="ORF">SAMN05216241_1266</name>
</gene>
<evidence type="ECO:0000256" key="8">
    <source>
        <dbReference type="ARBA" id="ARBA00022679"/>
    </source>
</evidence>
<dbReference type="AlphaFoldDB" id="A0A1G7VDP9"/>
<comment type="similarity">
    <text evidence="2 12">Belongs to the RNA methyltransferase RsmE family.</text>
</comment>
<feature type="region of interest" description="Disordered" evidence="13">
    <location>
        <begin position="1"/>
        <end position="22"/>
    </location>
</feature>
<keyword evidence="6 12" id="KW-0698">rRNA processing</keyword>
<dbReference type="Gene3D" id="2.40.240.20">
    <property type="entry name" value="Hypothetical PUA domain-like, domain 1"/>
    <property type="match status" value="1"/>
</dbReference>
<evidence type="ECO:0000256" key="5">
    <source>
        <dbReference type="ARBA" id="ARBA00022490"/>
    </source>
</evidence>
<dbReference type="NCBIfam" id="TIGR00046">
    <property type="entry name" value="RsmE family RNA methyltransferase"/>
    <property type="match status" value="1"/>
</dbReference>
<dbReference type="GO" id="GO:0070042">
    <property type="term" value="F:rRNA (uridine-N3-)-methyltransferase activity"/>
    <property type="evidence" value="ECO:0007669"/>
    <property type="project" value="TreeGrafter"/>
</dbReference>
<keyword evidence="7 12" id="KW-0489">Methyltransferase</keyword>
<organism evidence="16 17">
    <name type="scientific">Limimonas halophila</name>
    <dbReference type="NCBI Taxonomy" id="1082479"/>
    <lineage>
        <taxon>Bacteria</taxon>
        <taxon>Pseudomonadati</taxon>
        <taxon>Pseudomonadota</taxon>
        <taxon>Alphaproteobacteria</taxon>
        <taxon>Rhodospirillales</taxon>
        <taxon>Rhodovibrionaceae</taxon>
        <taxon>Limimonas</taxon>
    </lineage>
</organism>
<dbReference type="EMBL" id="FNCE01000026">
    <property type="protein sequence ID" value="SDG57070.1"/>
    <property type="molecule type" value="Genomic_DNA"/>
</dbReference>
<sequence>MCLPCPADNRLERGKSKPVSERAATRLHVTEPLAAGGVVGLDHQGAHYLRSVLRLNRGDHVALFNGADGEWLARIEGLGKGWASLAVVELRRPQAPEPDVWLVFAPIKRARLDFMVEKATELGVSVLQPVWTQHTDVTRVNTERLAANAREAAEQCERLTVPAVREPERLTDLLDGWPATRRALLCAETGAAQPVADALSGLAAEGAGDAPWAVMTGPEGGFHAGELDALRRLPFVTPVGLGPRVLRTDTAALAALACWQAWLGDGRQRPPDRGA</sequence>
<evidence type="ECO:0000259" key="15">
    <source>
        <dbReference type="Pfam" id="PF20260"/>
    </source>
</evidence>
<dbReference type="Proteomes" id="UP000199415">
    <property type="component" value="Unassembled WGS sequence"/>
</dbReference>
<dbReference type="OrthoDB" id="9815641at2"/>
<feature type="domain" description="Ribosomal RNA small subunit methyltransferase E methyltransferase" evidence="14">
    <location>
        <begin position="97"/>
        <end position="260"/>
    </location>
</feature>
<evidence type="ECO:0000256" key="3">
    <source>
        <dbReference type="ARBA" id="ARBA00012328"/>
    </source>
</evidence>
<dbReference type="STRING" id="1082479.SAMN05216241_1266"/>
<dbReference type="GO" id="GO:0005737">
    <property type="term" value="C:cytoplasm"/>
    <property type="evidence" value="ECO:0007669"/>
    <property type="project" value="UniProtKB-SubCell"/>
</dbReference>